<evidence type="ECO:0000256" key="3">
    <source>
        <dbReference type="ARBA" id="ARBA00022989"/>
    </source>
</evidence>
<reference evidence="6 7" key="1">
    <citation type="journal article" date="2024" name="Science">
        <title>Giant polyketide synthase enzymes in the biosynthesis of giant marine polyether toxins.</title>
        <authorList>
            <person name="Fallon T.R."/>
            <person name="Shende V.V."/>
            <person name="Wierzbicki I.H."/>
            <person name="Pendleton A.L."/>
            <person name="Watervoot N.F."/>
            <person name="Auber R.P."/>
            <person name="Gonzalez D.J."/>
            <person name="Wisecaver J.H."/>
            <person name="Moore B.S."/>
        </authorList>
    </citation>
    <scope>NUCLEOTIDE SEQUENCE [LARGE SCALE GENOMIC DNA]</scope>
    <source>
        <strain evidence="6 7">12B1</strain>
    </source>
</reference>
<evidence type="ECO:0000256" key="4">
    <source>
        <dbReference type="ARBA" id="ARBA00023136"/>
    </source>
</evidence>
<comment type="subcellular location">
    <subcellularLocation>
        <location evidence="1">Membrane</location>
    </subcellularLocation>
</comment>
<feature type="transmembrane region" description="Helical" evidence="5">
    <location>
        <begin position="37"/>
        <end position="63"/>
    </location>
</feature>
<organism evidence="6 7">
    <name type="scientific">Prymnesium parvum</name>
    <name type="common">Toxic golden alga</name>
    <dbReference type="NCBI Taxonomy" id="97485"/>
    <lineage>
        <taxon>Eukaryota</taxon>
        <taxon>Haptista</taxon>
        <taxon>Haptophyta</taxon>
        <taxon>Prymnesiophyceae</taxon>
        <taxon>Prymnesiales</taxon>
        <taxon>Prymnesiaceae</taxon>
        <taxon>Prymnesium</taxon>
    </lineage>
</organism>
<evidence type="ECO:0000313" key="7">
    <source>
        <dbReference type="Proteomes" id="UP001515480"/>
    </source>
</evidence>
<evidence type="ECO:0000256" key="1">
    <source>
        <dbReference type="ARBA" id="ARBA00004370"/>
    </source>
</evidence>
<proteinExistence type="predicted"/>
<evidence type="ECO:0000256" key="5">
    <source>
        <dbReference type="SAM" id="Phobius"/>
    </source>
</evidence>
<protein>
    <recommendedName>
        <fullName evidence="8">Glutathione transferase</fullName>
    </recommendedName>
</protein>
<dbReference type="EMBL" id="JBGBPQ010000010">
    <property type="protein sequence ID" value="KAL1518467.1"/>
    <property type="molecule type" value="Genomic_DNA"/>
</dbReference>
<dbReference type="Proteomes" id="UP001515480">
    <property type="component" value="Unassembled WGS sequence"/>
</dbReference>
<dbReference type="Gene3D" id="1.20.120.550">
    <property type="entry name" value="Membrane associated eicosanoid/glutathione metabolism-like domain"/>
    <property type="match status" value="1"/>
</dbReference>
<comment type="caution">
    <text evidence="6">The sequence shown here is derived from an EMBL/GenBank/DDBJ whole genome shotgun (WGS) entry which is preliminary data.</text>
</comment>
<evidence type="ECO:0000256" key="2">
    <source>
        <dbReference type="ARBA" id="ARBA00022692"/>
    </source>
</evidence>
<accession>A0AB34JCI4</accession>
<keyword evidence="3 5" id="KW-1133">Transmembrane helix</keyword>
<feature type="transmembrane region" description="Helical" evidence="5">
    <location>
        <begin position="167"/>
        <end position="185"/>
    </location>
</feature>
<name>A0AB34JCI4_PRYPA</name>
<evidence type="ECO:0000313" key="6">
    <source>
        <dbReference type="EMBL" id="KAL1518467.1"/>
    </source>
</evidence>
<feature type="transmembrane region" description="Helical" evidence="5">
    <location>
        <begin position="125"/>
        <end position="147"/>
    </location>
</feature>
<evidence type="ECO:0008006" key="8">
    <source>
        <dbReference type="Google" id="ProtNLM"/>
    </source>
</evidence>
<dbReference type="SUPFAM" id="SSF161084">
    <property type="entry name" value="MAPEG domain-like"/>
    <property type="match status" value="1"/>
</dbReference>
<dbReference type="AlphaFoldDB" id="A0AB34JCI4"/>
<dbReference type="GO" id="GO:0016020">
    <property type="term" value="C:membrane"/>
    <property type="evidence" value="ECO:0007669"/>
    <property type="project" value="UniProtKB-SubCell"/>
</dbReference>
<keyword evidence="2 5" id="KW-0812">Transmembrane</keyword>
<gene>
    <name evidence="6" type="ORF">AB1Y20_002759</name>
</gene>
<sequence>MALAALPQFGVLLGVAIIAWCAYHAYNTAIAPPSGGALSLATLKPCFFATGGWVGLLYSFLFLQSAASFHARAQLKKEATQRGEKPPSFKDVKYSQRGVVAEAVHAMDRTVGNFLEQSLPLLLGLYLHAVLVSPSGAAAASWLWLLFRSYYPLVFNSPVPGVFASTMPAYACLLYLWGGALGAATRL</sequence>
<dbReference type="InterPro" id="IPR001129">
    <property type="entry name" value="Membr-assoc_MAPEG"/>
</dbReference>
<dbReference type="InterPro" id="IPR023352">
    <property type="entry name" value="MAPEG-like_dom_sf"/>
</dbReference>
<dbReference type="Pfam" id="PF01124">
    <property type="entry name" value="MAPEG"/>
    <property type="match status" value="1"/>
</dbReference>
<keyword evidence="7" id="KW-1185">Reference proteome</keyword>
<keyword evidence="4 5" id="KW-0472">Membrane</keyword>